<comment type="caution">
    <text evidence="1">The sequence shown here is derived from an EMBL/GenBank/DDBJ whole genome shotgun (WGS) entry which is preliminary data.</text>
</comment>
<dbReference type="Proteomes" id="UP001186974">
    <property type="component" value="Unassembled WGS sequence"/>
</dbReference>
<gene>
    <name evidence="1" type="ORF">LTS18_003816</name>
</gene>
<accession>A0ACC3DZ01</accession>
<keyword evidence="2" id="KW-1185">Reference proteome</keyword>
<evidence type="ECO:0000313" key="2">
    <source>
        <dbReference type="Proteomes" id="UP001186974"/>
    </source>
</evidence>
<protein>
    <submittedName>
        <fullName evidence="1">Uncharacterized protein</fullName>
    </submittedName>
</protein>
<proteinExistence type="predicted"/>
<organism evidence="1 2">
    <name type="scientific">Coniosporium uncinatum</name>
    <dbReference type="NCBI Taxonomy" id="93489"/>
    <lineage>
        <taxon>Eukaryota</taxon>
        <taxon>Fungi</taxon>
        <taxon>Dikarya</taxon>
        <taxon>Ascomycota</taxon>
        <taxon>Pezizomycotina</taxon>
        <taxon>Dothideomycetes</taxon>
        <taxon>Dothideomycetes incertae sedis</taxon>
        <taxon>Coniosporium</taxon>
    </lineage>
</organism>
<sequence>MPYESHRLTATTEFAGVLQSSVHTSICDATLPHPEASPHTLPLPQGSVKWYDKTLEESAEKRIQTGHKLMTWTLKEQQLQWQCGPKAPRGRCGAGTTKRRTRRTTDHTQRTTGAPVATRPPSSPLCRPPKPAFTHDDILHPTSYERQTTATPSADSFAVFPPPTSFPVFFHPVPNYHRGGPRPPAKAGAAPAIDGTDTTAAISPNIKDSRAAPTE</sequence>
<dbReference type="EMBL" id="JAWDJW010000009">
    <property type="protein sequence ID" value="KAK3082111.1"/>
    <property type="molecule type" value="Genomic_DNA"/>
</dbReference>
<name>A0ACC3DZ01_9PEZI</name>
<reference evidence="1" key="1">
    <citation type="submission" date="2024-09" db="EMBL/GenBank/DDBJ databases">
        <title>Black Yeasts Isolated from many extreme environments.</title>
        <authorList>
            <person name="Coleine C."/>
            <person name="Stajich J.E."/>
            <person name="Selbmann L."/>
        </authorList>
    </citation>
    <scope>NUCLEOTIDE SEQUENCE</scope>
    <source>
        <strain evidence="1">CCFEE 5737</strain>
    </source>
</reference>
<evidence type="ECO:0000313" key="1">
    <source>
        <dbReference type="EMBL" id="KAK3082111.1"/>
    </source>
</evidence>